<dbReference type="Proteomes" id="UP000772434">
    <property type="component" value="Unassembled WGS sequence"/>
</dbReference>
<protein>
    <submittedName>
        <fullName evidence="2">Uncharacterized protein</fullName>
    </submittedName>
</protein>
<accession>A0A9P5U9L5</accession>
<dbReference type="OrthoDB" id="2943593at2759"/>
<keyword evidence="3" id="KW-1185">Reference proteome</keyword>
<dbReference type="AlphaFoldDB" id="A0A9P5U9L5"/>
<comment type="caution">
    <text evidence="2">The sequence shown here is derived from an EMBL/GenBank/DDBJ whole genome shotgun (WGS) entry which is preliminary data.</text>
</comment>
<evidence type="ECO:0000256" key="1">
    <source>
        <dbReference type="SAM" id="MobiDB-lite"/>
    </source>
</evidence>
<organism evidence="2 3">
    <name type="scientific">Rhodocollybia butyracea</name>
    <dbReference type="NCBI Taxonomy" id="206335"/>
    <lineage>
        <taxon>Eukaryota</taxon>
        <taxon>Fungi</taxon>
        <taxon>Dikarya</taxon>
        <taxon>Basidiomycota</taxon>
        <taxon>Agaricomycotina</taxon>
        <taxon>Agaricomycetes</taxon>
        <taxon>Agaricomycetidae</taxon>
        <taxon>Agaricales</taxon>
        <taxon>Marasmiineae</taxon>
        <taxon>Omphalotaceae</taxon>
        <taxon>Rhodocollybia</taxon>
    </lineage>
</organism>
<gene>
    <name evidence="2" type="ORF">BDP27DRAFT_1322807</name>
</gene>
<proteinExistence type="predicted"/>
<feature type="compositionally biased region" description="Low complexity" evidence="1">
    <location>
        <begin position="9"/>
        <end position="27"/>
    </location>
</feature>
<sequence length="332" mass="37683">MSPGPTPPGTFSSTESDVSSFSDLPFEFPQPPPIGPILRRMKSSPMFTMADSSSSVRKRWGAGSLTDLQAELDFSPPFPVDRPTESYRGRIDGLTKELEAVIRADSQDFPFCSIFQETLRTLEPNRTPVRHHLQSRSVPFDETPSTARRRLTSFPLSTRNTPEQRPSQVQPIPSRQIPKMRSLKFAPQCNSSLERLDIPTQNPKVQKSLFRGRSISMDFQKSQSRPFSMGALKREVLPSPHRGQSQRISTNAVHRDQHPVLSTPFHHYPVDSNTVRPRQRPSRFHDSVSSGLKSFIDITPEQAQRKPSLVERTKVKKLLSRASQLFDWRKKA</sequence>
<name>A0A9P5U9L5_9AGAR</name>
<feature type="region of interest" description="Disordered" evidence="1">
    <location>
        <begin position="261"/>
        <end position="287"/>
    </location>
</feature>
<evidence type="ECO:0000313" key="3">
    <source>
        <dbReference type="Proteomes" id="UP000772434"/>
    </source>
</evidence>
<dbReference type="EMBL" id="JADNRY010000035">
    <property type="protein sequence ID" value="KAF9071117.1"/>
    <property type="molecule type" value="Genomic_DNA"/>
</dbReference>
<reference evidence="2" key="1">
    <citation type="submission" date="2020-11" db="EMBL/GenBank/DDBJ databases">
        <authorList>
            <consortium name="DOE Joint Genome Institute"/>
            <person name="Ahrendt S."/>
            <person name="Riley R."/>
            <person name="Andreopoulos W."/>
            <person name="Labutti K."/>
            <person name="Pangilinan J."/>
            <person name="Ruiz-Duenas F.J."/>
            <person name="Barrasa J.M."/>
            <person name="Sanchez-Garcia M."/>
            <person name="Camarero S."/>
            <person name="Miyauchi S."/>
            <person name="Serrano A."/>
            <person name="Linde D."/>
            <person name="Babiker R."/>
            <person name="Drula E."/>
            <person name="Ayuso-Fernandez I."/>
            <person name="Pacheco R."/>
            <person name="Padilla G."/>
            <person name="Ferreira P."/>
            <person name="Barriuso J."/>
            <person name="Kellner H."/>
            <person name="Castanera R."/>
            <person name="Alfaro M."/>
            <person name="Ramirez L."/>
            <person name="Pisabarro A.G."/>
            <person name="Kuo A."/>
            <person name="Tritt A."/>
            <person name="Lipzen A."/>
            <person name="He G."/>
            <person name="Yan M."/>
            <person name="Ng V."/>
            <person name="Cullen D."/>
            <person name="Martin F."/>
            <person name="Rosso M.-N."/>
            <person name="Henrissat B."/>
            <person name="Hibbett D."/>
            <person name="Martinez A.T."/>
            <person name="Grigoriev I.V."/>
        </authorList>
    </citation>
    <scope>NUCLEOTIDE SEQUENCE</scope>
    <source>
        <strain evidence="2">AH 40177</strain>
    </source>
</reference>
<evidence type="ECO:0000313" key="2">
    <source>
        <dbReference type="EMBL" id="KAF9071117.1"/>
    </source>
</evidence>
<feature type="region of interest" description="Disordered" evidence="1">
    <location>
        <begin position="1"/>
        <end position="39"/>
    </location>
</feature>